<comment type="caution">
    <text evidence="2">The sequence shown here is derived from an EMBL/GenBank/DDBJ whole genome shotgun (WGS) entry which is preliminary data.</text>
</comment>
<protein>
    <submittedName>
        <fullName evidence="2">Uncharacterized protein</fullName>
    </submittedName>
</protein>
<evidence type="ECO:0000256" key="1">
    <source>
        <dbReference type="SAM" id="MobiDB-lite"/>
    </source>
</evidence>
<reference evidence="2" key="1">
    <citation type="submission" date="2017-07" db="EMBL/GenBank/DDBJ databases">
        <title>Taro Niue Genome Assembly and Annotation.</title>
        <authorList>
            <person name="Atibalentja N."/>
            <person name="Keating K."/>
            <person name="Fields C.J."/>
        </authorList>
    </citation>
    <scope>NUCLEOTIDE SEQUENCE</scope>
    <source>
        <strain evidence="2">Niue_2</strain>
        <tissue evidence="2">Leaf</tissue>
    </source>
</reference>
<keyword evidence="3" id="KW-1185">Reference proteome</keyword>
<feature type="region of interest" description="Disordered" evidence="1">
    <location>
        <begin position="152"/>
        <end position="209"/>
    </location>
</feature>
<proteinExistence type="predicted"/>
<dbReference type="Proteomes" id="UP000652761">
    <property type="component" value="Unassembled WGS sequence"/>
</dbReference>
<accession>A0A843W0B0</accession>
<gene>
    <name evidence="2" type="ORF">Taro_037358</name>
</gene>
<organism evidence="2 3">
    <name type="scientific">Colocasia esculenta</name>
    <name type="common">Wild taro</name>
    <name type="synonym">Arum esculentum</name>
    <dbReference type="NCBI Taxonomy" id="4460"/>
    <lineage>
        <taxon>Eukaryota</taxon>
        <taxon>Viridiplantae</taxon>
        <taxon>Streptophyta</taxon>
        <taxon>Embryophyta</taxon>
        <taxon>Tracheophyta</taxon>
        <taxon>Spermatophyta</taxon>
        <taxon>Magnoliopsida</taxon>
        <taxon>Liliopsida</taxon>
        <taxon>Araceae</taxon>
        <taxon>Aroideae</taxon>
        <taxon>Colocasieae</taxon>
        <taxon>Colocasia</taxon>
    </lineage>
</organism>
<name>A0A843W0B0_COLES</name>
<evidence type="ECO:0000313" key="2">
    <source>
        <dbReference type="EMBL" id="MQM04563.1"/>
    </source>
</evidence>
<dbReference type="AlphaFoldDB" id="A0A843W0B0"/>
<sequence length="209" mass="22747">MEKAKDSVLSVVLFLEIGIFTIQQHGLLKETGLGFSKAWKGPWKQRISESTHTPPRGLPCVAAKVGDGKRREPSTSSLATVDSFPGHWKHPQRGEEEVATAAMVRRRGHGDDGGGLPTARPRRRGPPQATPNDGSGHRALLNLLLQHHGLHPHRRLRGDHPRSAAETLQPCGREKGDGEGEEAGKGRRGNAGRRRDREGGAGGFRKPYL</sequence>
<feature type="region of interest" description="Disordered" evidence="1">
    <location>
        <begin position="107"/>
        <end position="136"/>
    </location>
</feature>
<feature type="region of interest" description="Disordered" evidence="1">
    <location>
        <begin position="66"/>
        <end position="94"/>
    </location>
</feature>
<evidence type="ECO:0000313" key="3">
    <source>
        <dbReference type="Proteomes" id="UP000652761"/>
    </source>
</evidence>
<dbReference type="EMBL" id="NMUH01003241">
    <property type="protein sequence ID" value="MQM04563.1"/>
    <property type="molecule type" value="Genomic_DNA"/>
</dbReference>
<feature type="compositionally biased region" description="Basic and acidic residues" evidence="1">
    <location>
        <begin position="172"/>
        <end position="185"/>
    </location>
</feature>